<dbReference type="PANTHER" id="PTHR47597">
    <property type="entry name" value="IS A MEMBER OF THE PF|00364 BIOTIN-REQUIRING ENZYMES FAMILY-RELATED"/>
    <property type="match status" value="1"/>
</dbReference>
<dbReference type="Proteomes" id="UP000447434">
    <property type="component" value="Chromosome 22"/>
</dbReference>
<protein>
    <submittedName>
        <fullName evidence="2">Putative biotin/lipoyl attachment</fullName>
    </submittedName>
</protein>
<keyword evidence="3" id="KW-1185">Reference proteome</keyword>
<dbReference type="InterPro" id="IPR053217">
    <property type="entry name" value="ACC_Biotin_Carrier"/>
</dbReference>
<dbReference type="EMBL" id="WOCE01000022">
    <property type="protein sequence ID" value="KAE9588834.1"/>
    <property type="molecule type" value="Genomic_DNA"/>
</dbReference>
<dbReference type="SUPFAM" id="SSF51230">
    <property type="entry name" value="Single hybrid motif"/>
    <property type="match status" value="1"/>
</dbReference>
<sequence length="64" mass="6879">MLCKGDLIKEGQVLGYLEQFGTSLPVKSDVAGEVLKLLFQDGDAVGYGDPLIAVLPSFHNINIM</sequence>
<evidence type="ECO:0000313" key="3">
    <source>
        <dbReference type="Proteomes" id="UP000447434"/>
    </source>
</evidence>
<name>A0A6A4NMQ1_LUPAL</name>
<gene>
    <name evidence="2" type="ORF">Lalb_Chr22g0359771</name>
</gene>
<dbReference type="CDD" id="cd06850">
    <property type="entry name" value="biotinyl_domain"/>
    <property type="match status" value="1"/>
</dbReference>
<accession>A0A6A4NMQ1</accession>
<organism evidence="2 3">
    <name type="scientific">Lupinus albus</name>
    <name type="common">White lupine</name>
    <name type="synonym">Lupinus termis</name>
    <dbReference type="NCBI Taxonomy" id="3870"/>
    <lineage>
        <taxon>Eukaryota</taxon>
        <taxon>Viridiplantae</taxon>
        <taxon>Streptophyta</taxon>
        <taxon>Embryophyta</taxon>
        <taxon>Tracheophyta</taxon>
        <taxon>Spermatophyta</taxon>
        <taxon>Magnoliopsida</taxon>
        <taxon>eudicotyledons</taxon>
        <taxon>Gunneridae</taxon>
        <taxon>Pentapetalae</taxon>
        <taxon>rosids</taxon>
        <taxon>fabids</taxon>
        <taxon>Fabales</taxon>
        <taxon>Fabaceae</taxon>
        <taxon>Papilionoideae</taxon>
        <taxon>50 kb inversion clade</taxon>
        <taxon>genistoids sensu lato</taxon>
        <taxon>core genistoids</taxon>
        <taxon>Genisteae</taxon>
        <taxon>Lupinus</taxon>
    </lineage>
</organism>
<dbReference type="InterPro" id="IPR011053">
    <property type="entry name" value="Single_hybrid_motif"/>
</dbReference>
<reference evidence="3" key="1">
    <citation type="journal article" date="2020" name="Nat. Commun.">
        <title>Genome sequence of the cluster root forming white lupin.</title>
        <authorList>
            <person name="Hufnagel B."/>
            <person name="Marques A."/>
            <person name="Soriano A."/>
            <person name="Marques L."/>
            <person name="Divol F."/>
            <person name="Doumas P."/>
            <person name="Sallet E."/>
            <person name="Mancinotti D."/>
            <person name="Carrere S."/>
            <person name="Marande W."/>
            <person name="Arribat S."/>
            <person name="Keller J."/>
            <person name="Huneau C."/>
            <person name="Blein T."/>
            <person name="Aime D."/>
            <person name="Laguerre M."/>
            <person name="Taylor J."/>
            <person name="Schubert V."/>
            <person name="Nelson M."/>
            <person name="Geu-Flores F."/>
            <person name="Crespi M."/>
            <person name="Gallardo-Guerrero K."/>
            <person name="Delaux P.-M."/>
            <person name="Salse J."/>
            <person name="Berges H."/>
            <person name="Guyot R."/>
            <person name="Gouzy J."/>
            <person name="Peret B."/>
        </authorList>
    </citation>
    <scope>NUCLEOTIDE SEQUENCE [LARGE SCALE GENOMIC DNA]</scope>
    <source>
        <strain evidence="3">cv. Amiga</strain>
    </source>
</reference>
<evidence type="ECO:0000259" key="1">
    <source>
        <dbReference type="Pfam" id="PF00364"/>
    </source>
</evidence>
<proteinExistence type="predicted"/>
<dbReference type="Gene3D" id="2.40.50.100">
    <property type="match status" value="1"/>
</dbReference>
<feature type="domain" description="Lipoyl-binding" evidence="1">
    <location>
        <begin position="4"/>
        <end position="53"/>
    </location>
</feature>
<dbReference type="InterPro" id="IPR000089">
    <property type="entry name" value="Biotin_lipoyl"/>
</dbReference>
<dbReference type="Pfam" id="PF00364">
    <property type="entry name" value="Biotin_lipoyl"/>
    <property type="match status" value="1"/>
</dbReference>
<dbReference type="AlphaFoldDB" id="A0A6A4NMQ1"/>
<dbReference type="PANTHER" id="PTHR47597:SF2">
    <property type="entry name" value="LIPOYL-BINDING DOMAIN-CONTAINING PROTEIN"/>
    <property type="match status" value="1"/>
</dbReference>
<evidence type="ECO:0000313" key="2">
    <source>
        <dbReference type="EMBL" id="KAE9588834.1"/>
    </source>
</evidence>
<dbReference type="OrthoDB" id="1413541at2759"/>
<comment type="caution">
    <text evidence="2">The sequence shown here is derived from an EMBL/GenBank/DDBJ whole genome shotgun (WGS) entry which is preliminary data.</text>
</comment>